<dbReference type="EMBL" id="UEYP01000005">
    <property type="protein sequence ID" value="SSC67973.1"/>
    <property type="molecule type" value="Genomic_DNA"/>
</dbReference>
<dbReference type="SUPFAM" id="SSF51735">
    <property type="entry name" value="NAD(P)-binding Rossmann-fold domains"/>
    <property type="match status" value="1"/>
</dbReference>
<evidence type="ECO:0000313" key="4">
    <source>
        <dbReference type="Proteomes" id="UP000254764"/>
    </source>
</evidence>
<dbReference type="InterPro" id="IPR051317">
    <property type="entry name" value="Gfo/Idh/MocA_oxidoreduct"/>
</dbReference>
<protein>
    <recommendedName>
        <fullName evidence="5">Gfo/Idh/MocA-like oxidoreductase N-terminal domain-containing protein</fullName>
    </recommendedName>
</protein>
<dbReference type="InterPro" id="IPR000683">
    <property type="entry name" value="Gfo/Idh/MocA-like_OxRdtase_N"/>
</dbReference>
<dbReference type="SUPFAM" id="SSF55347">
    <property type="entry name" value="Glyceraldehyde-3-phosphate dehydrogenase-like, C-terminal domain"/>
    <property type="match status" value="1"/>
</dbReference>
<evidence type="ECO:0000313" key="3">
    <source>
        <dbReference type="EMBL" id="SSC67973.1"/>
    </source>
</evidence>
<accession>A0A376AKN7</accession>
<gene>
    <name evidence="3" type="ORF">RHIZ70_3681</name>
</gene>
<keyword evidence="4" id="KW-1185">Reference proteome</keyword>
<dbReference type="Proteomes" id="UP000254764">
    <property type="component" value="Unassembled WGS sequence"/>
</dbReference>
<dbReference type="PANTHER" id="PTHR43708:SF8">
    <property type="entry name" value="OXIDOREDUCTASE"/>
    <property type="match status" value="1"/>
</dbReference>
<dbReference type="Pfam" id="PF01408">
    <property type="entry name" value="GFO_IDH_MocA"/>
    <property type="match status" value="1"/>
</dbReference>
<proteinExistence type="predicted"/>
<feature type="domain" description="GFO/IDH/MocA-like oxidoreductase" evidence="2">
    <location>
        <begin position="135"/>
        <end position="272"/>
    </location>
</feature>
<dbReference type="AlphaFoldDB" id="A0A376AKN7"/>
<organism evidence="3 4">
    <name type="scientific">Ciceribacter selenitireducens ATCC BAA-1503</name>
    <dbReference type="NCBI Taxonomy" id="1336235"/>
    <lineage>
        <taxon>Bacteria</taxon>
        <taxon>Pseudomonadati</taxon>
        <taxon>Pseudomonadota</taxon>
        <taxon>Alphaproteobacteria</taxon>
        <taxon>Hyphomicrobiales</taxon>
        <taxon>Rhizobiaceae</taxon>
        <taxon>Ciceribacter</taxon>
    </lineage>
</organism>
<dbReference type="InterPro" id="IPR055170">
    <property type="entry name" value="GFO_IDH_MocA-like_dom"/>
</dbReference>
<name>A0A376AKN7_9HYPH</name>
<dbReference type="GO" id="GO:0000166">
    <property type="term" value="F:nucleotide binding"/>
    <property type="evidence" value="ECO:0007669"/>
    <property type="project" value="InterPro"/>
</dbReference>
<dbReference type="Gene3D" id="3.30.360.10">
    <property type="entry name" value="Dihydrodipicolinate Reductase, domain 2"/>
    <property type="match status" value="1"/>
</dbReference>
<dbReference type="Pfam" id="PF22725">
    <property type="entry name" value="GFO_IDH_MocA_C3"/>
    <property type="match status" value="1"/>
</dbReference>
<dbReference type="Gene3D" id="3.40.50.720">
    <property type="entry name" value="NAD(P)-binding Rossmann-like Domain"/>
    <property type="match status" value="1"/>
</dbReference>
<sequence length="362" mass="39551">MTKGPIRVAIIGTGRISDLHAIEYLQNPSSRIVALCDRDPDLAASKAKDWGLTDVAIETDLDALLSRADVDLVEILLPHHLHLPAALKAINAGKIVSLQKPMCVSLEEADQLVAAAEAYDRPFKVFENFIFYPPVLKAKALIDEGAIGTPLSIRIKSNPARSATAWDVPPAANAWRQKATEAGGGPLVFDDGHHKFALAWHFMGEPDEVHAFIGDTEGPGGIRFDAQSQISFRFPGNRIGNLEIVYSPDMELATRHYAQDDRVEITGTKGIIWINGGHGRLAETPPLALYRDGAMTEYRDIPTGWEQSFVLSTRHYLEALQNGGPPVLTARQARQILRFALAAEESARLGRTVDLRAEGGSR</sequence>
<evidence type="ECO:0008006" key="5">
    <source>
        <dbReference type="Google" id="ProtNLM"/>
    </source>
</evidence>
<evidence type="ECO:0000259" key="1">
    <source>
        <dbReference type="Pfam" id="PF01408"/>
    </source>
</evidence>
<dbReference type="OrthoDB" id="9792935at2"/>
<feature type="domain" description="Gfo/Idh/MocA-like oxidoreductase N-terminal" evidence="1">
    <location>
        <begin position="6"/>
        <end position="123"/>
    </location>
</feature>
<reference evidence="4" key="1">
    <citation type="submission" date="2018-07" db="EMBL/GenBank/DDBJ databases">
        <authorList>
            <person name="Peiro R."/>
            <person name="Begona"/>
            <person name="Cbmso G."/>
            <person name="Lopez M."/>
            <person name="Gonzalez S."/>
        </authorList>
    </citation>
    <scope>NUCLEOTIDE SEQUENCE [LARGE SCALE GENOMIC DNA]</scope>
</reference>
<dbReference type="RefSeq" id="WP_115670507.1">
    <property type="nucleotide sequence ID" value="NZ_UEYP01000005.1"/>
</dbReference>
<evidence type="ECO:0000259" key="2">
    <source>
        <dbReference type="Pfam" id="PF22725"/>
    </source>
</evidence>
<dbReference type="PANTHER" id="PTHR43708">
    <property type="entry name" value="CONSERVED EXPRESSED OXIDOREDUCTASE (EUROFUNG)"/>
    <property type="match status" value="1"/>
</dbReference>
<dbReference type="InterPro" id="IPR036291">
    <property type="entry name" value="NAD(P)-bd_dom_sf"/>
</dbReference>